<proteinExistence type="predicted"/>
<comment type="caution">
    <text evidence="1">The sequence shown here is derived from an EMBL/GenBank/DDBJ whole genome shotgun (WGS) entry which is preliminary data.</text>
</comment>
<name>A0ABD6S704_BACTU</name>
<dbReference type="RefSeq" id="WP_098316962.1">
    <property type="nucleotide sequence ID" value="NZ_NTYF01000023.1"/>
</dbReference>
<dbReference type="EMBL" id="NTYF01000023">
    <property type="protein sequence ID" value="PER55614.1"/>
    <property type="molecule type" value="Genomic_DNA"/>
</dbReference>
<protein>
    <submittedName>
        <fullName evidence="1">Uncharacterized protein</fullName>
    </submittedName>
</protein>
<accession>A0ABD6S704</accession>
<evidence type="ECO:0000313" key="2">
    <source>
        <dbReference type="Proteomes" id="UP000219897"/>
    </source>
</evidence>
<gene>
    <name evidence="1" type="ORF">CN495_07620</name>
</gene>
<reference evidence="1 2" key="1">
    <citation type="submission" date="2017-09" db="EMBL/GenBank/DDBJ databases">
        <title>Large-scale bioinformatics analysis of Bacillus genomes uncovers conserved roles of natural products in bacterial physiology.</title>
        <authorList>
            <consortium name="Agbiome Team Llc"/>
            <person name="Bleich R.M."/>
            <person name="Kirk G.J."/>
            <person name="Santa Maria K.C."/>
            <person name="Allen S.E."/>
            <person name="Farag S."/>
            <person name="Shank E.A."/>
            <person name="Bowers A."/>
        </authorList>
    </citation>
    <scope>NUCLEOTIDE SEQUENCE [LARGE SCALE GENOMIC DNA]</scope>
    <source>
        <strain evidence="1 2">AFS005140</strain>
    </source>
</reference>
<dbReference type="Proteomes" id="UP000219897">
    <property type="component" value="Unassembled WGS sequence"/>
</dbReference>
<dbReference type="AlphaFoldDB" id="A0ABD6S704"/>
<evidence type="ECO:0000313" key="1">
    <source>
        <dbReference type="EMBL" id="PER55614.1"/>
    </source>
</evidence>
<organism evidence="1 2">
    <name type="scientific">Bacillus thuringiensis</name>
    <dbReference type="NCBI Taxonomy" id="1428"/>
    <lineage>
        <taxon>Bacteria</taxon>
        <taxon>Bacillati</taxon>
        <taxon>Bacillota</taxon>
        <taxon>Bacilli</taxon>
        <taxon>Bacillales</taxon>
        <taxon>Bacillaceae</taxon>
        <taxon>Bacillus</taxon>
        <taxon>Bacillus cereus group</taxon>
    </lineage>
</organism>
<sequence length="145" mass="16971">MGSTVEMYGKTLQVEDRTAFGLKLDDIPREELVEKHVLVELMGEVVRSEPTKLLENTMNVIIRYENTLGTSHFSMFVNEDEFKNRVNNELKYRQDFLIESYNKETDTFVLTNTYAELDKICRLEVPAVWVMVMYAGDYAFPLRKI</sequence>